<evidence type="ECO:0000256" key="1">
    <source>
        <dbReference type="ARBA" id="ARBA00004141"/>
    </source>
</evidence>
<evidence type="ECO:0000256" key="5">
    <source>
        <dbReference type="SAM" id="MobiDB-lite"/>
    </source>
</evidence>
<keyword evidence="9" id="KW-1185">Reference proteome</keyword>
<dbReference type="RefSeq" id="WP_311560298.1">
    <property type="nucleotide sequence ID" value="NZ_JAVREJ010000044.1"/>
</dbReference>
<feature type="transmembrane region" description="Helical" evidence="6">
    <location>
        <begin position="117"/>
        <end position="134"/>
    </location>
</feature>
<keyword evidence="3 6" id="KW-1133">Transmembrane helix</keyword>
<evidence type="ECO:0000256" key="6">
    <source>
        <dbReference type="SAM" id="Phobius"/>
    </source>
</evidence>
<protein>
    <submittedName>
        <fullName evidence="8">O-antigen ligase family protein</fullName>
    </submittedName>
</protein>
<proteinExistence type="predicted"/>
<accession>A0ABU2NKN3</accession>
<name>A0ABU2NKN3_9PSEU</name>
<comment type="subcellular location">
    <subcellularLocation>
        <location evidence="1">Membrane</location>
        <topology evidence="1">Multi-pass membrane protein</topology>
    </subcellularLocation>
</comment>
<feature type="compositionally biased region" description="Pro residues" evidence="5">
    <location>
        <begin position="437"/>
        <end position="446"/>
    </location>
</feature>
<dbReference type="Pfam" id="PF04932">
    <property type="entry name" value="Wzy_C"/>
    <property type="match status" value="1"/>
</dbReference>
<gene>
    <name evidence="8" type="ORF">RM445_30230</name>
</gene>
<evidence type="ECO:0000313" key="8">
    <source>
        <dbReference type="EMBL" id="MDT0353774.1"/>
    </source>
</evidence>
<evidence type="ECO:0000256" key="4">
    <source>
        <dbReference type="ARBA" id="ARBA00023136"/>
    </source>
</evidence>
<feature type="region of interest" description="Disordered" evidence="5">
    <location>
        <begin position="423"/>
        <end position="446"/>
    </location>
</feature>
<dbReference type="GO" id="GO:0016874">
    <property type="term" value="F:ligase activity"/>
    <property type="evidence" value="ECO:0007669"/>
    <property type="project" value="UniProtKB-KW"/>
</dbReference>
<keyword evidence="2 6" id="KW-0812">Transmembrane</keyword>
<feature type="transmembrane region" description="Helical" evidence="6">
    <location>
        <begin position="220"/>
        <end position="244"/>
    </location>
</feature>
<feature type="domain" description="O-antigen ligase-related" evidence="7">
    <location>
        <begin position="218"/>
        <end position="357"/>
    </location>
</feature>
<dbReference type="EMBL" id="JAVREJ010000044">
    <property type="protein sequence ID" value="MDT0353774.1"/>
    <property type="molecule type" value="Genomic_DNA"/>
</dbReference>
<sequence>MVTALLGVVLLVAGAAGLVLLDVLIRRPDVAATMLFSTAVVQALFVDKVPALQLSGTHVYVTDLVAVSITAAALARVLRLKRFDRFQRWLLLLAVLLGVSLLQGVAAFGMQTAVNDFRQYLFFVGSALYFSTFAPSSGLSARIGRIWLVMTVPMMLLAGLRWVQNFAGLQLGVPASKWGADAAIRVLDGPYVFFLAQAFVLTIPAWLHGQPSRRQRVLSIVLLLMVIALNRRTAWLAVGAGIAVLLLRDRRLGRRAMVLVTLGTSLGVLGFVALGGLQEGAQQPVTQEDAGNFTWRVEGWLDLLGPWLHNPLSWVVGEPFGSSFAREINGIEVTTNPHDFYIQTMMRAGVPGLIALLVLTVGVGRVLWRTPAPAAGLLDAGMMPALLAMQVVWYLTWIPGSEQGVVTGLALAMAAMPLADRRSDPTLAPERAGPGTLPAPEPIGRP</sequence>
<feature type="transmembrane region" description="Helical" evidence="6">
    <location>
        <begin position="90"/>
        <end position="111"/>
    </location>
</feature>
<evidence type="ECO:0000256" key="3">
    <source>
        <dbReference type="ARBA" id="ARBA00022989"/>
    </source>
</evidence>
<evidence type="ECO:0000259" key="7">
    <source>
        <dbReference type="Pfam" id="PF04932"/>
    </source>
</evidence>
<organism evidence="8 9">
    <name type="scientific">Pseudonocardia charpentierae</name>
    <dbReference type="NCBI Taxonomy" id="3075545"/>
    <lineage>
        <taxon>Bacteria</taxon>
        <taxon>Bacillati</taxon>
        <taxon>Actinomycetota</taxon>
        <taxon>Actinomycetes</taxon>
        <taxon>Pseudonocardiales</taxon>
        <taxon>Pseudonocardiaceae</taxon>
        <taxon>Pseudonocardia</taxon>
    </lineage>
</organism>
<evidence type="ECO:0000313" key="9">
    <source>
        <dbReference type="Proteomes" id="UP001183202"/>
    </source>
</evidence>
<keyword evidence="4 6" id="KW-0472">Membrane</keyword>
<comment type="caution">
    <text evidence="8">The sequence shown here is derived from an EMBL/GenBank/DDBJ whole genome shotgun (WGS) entry which is preliminary data.</text>
</comment>
<feature type="transmembrane region" description="Helical" evidence="6">
    <location>
        <begin position="146"/>
        <end position="163"/>
    </location>
</feature>
<dbReference type="InterPro" id="IPR007016">
    <property type="entry name" value="O-antigen_ligase-rel_domated"/>
</dbReference>
<dbReference type="Proteomes" id="UP001183202">
    <property type="component" value="Unassembled WGS sequence"/>
</dbReference>
<feature type="transmembrane region" description="Helical" evidence="6">
    <location>
        <begin position="256"/>
        <end position="277"/>
    </location>
</feature>
<reference evidence="9" key="1">
    <citation type="submission" date="2023-07" db="EMBL/GenBank/DDBJ databases">
        <title>30 novel species of actinomycetes from the DSMZ collection.</title>
        <authorList>
            <person name="Nouioui I."/>
        </authorList>
    </citation>
    <scope>NUCLEOTIDE SEQUENCE [LARGE SCALE GENOMIC DNA]</scope>
    <source>
        <strain evidence="9">DSM 45834</strain>
    </source>
</reference>
<evidence type="ECO:0000256" key="2">
    <source>
        <dbReference type="ARBA" id="ARBA00022692"/>
    </source>
</evidence>
<feature type="transmembrane region" description="Helical" evidence="6">
    <location>
        <begin position="191"/>
        <end position="208"/>
    </location>
</feature>
<feature type="transmembrane region" description="Helical" evidence="6">
    <location>
        <begin position="348"/>
        <end position="368"/>
    </location>
</feature>
<keyword evidence="8" id="KW-0436">Ligase</keyword>
<feature type="transmembrane region" description="Helical" evidence="6">
    <location>
        <begin position="59"/>
        <end position="78"/>
    </location>
</feature>